<name>A0ABQ2B037_9MICO</name>
<evidence type="ECO:0000256" key="1">
    <source>
        <dbReference type="SAM" id="Phobius"/>
    </source>
</evidence>
<keyword evidence="1" id="KW-0812">Transmembrane</keyword>
<evidence type="ECO:0000313" key="3">
    <source>
        <dbReference type="Proteomes" id="UP000632535"/>
    </source>
</evidence>
<keyword evidence="1" id="KW-0472">Membrane</keyword>
<keyword evidence="1" id="KW-1133">Transmembrane helix</keyword>
<feature type="transmembrane region" description="Helical" evidence="1">
    <location>
        <begin position="128"/>
        <end position="146"/>
    </location>
</feature>
<accession>A0ABQ2B037</accession>
<keyword evidence="3" id="KW-1185">Reference proteome</keyword>
<proteinExistence type="predicted"/>
<reference evidence="3" key="1">
    <citation type="journal article" date="2019" name="Int. J. Syst. Evol. Microbiol.">
        <title>The Global Catalogue of Microorganisms (GCM) 10K type strain sequencing project: providing services to taxonomists for standard genome sequencing and annotation.</title>
        <authorList>
            <consortium name="The Broad Institute Genomics Platform"/>
            <consortium name="The Broad Institute Genome Sequencing Center for Infectious Disease"/>
            <person name="Wu L."/>
            <person name="Ma J."/>
        </authorList>
    </citation>
    <scope>NUCLEOTIDE SEQUENCE [LARGE SCALE GENOMIC DNA]</scope>
    <source>
        <strain evidence="3">CCM 8653</strain>
    </source>
</reference>
<protein>
    <recommendedName>
        <fullName evidence="4">Tight adherence protein B</fullName>
    </recommendedName>
</protein>
<feature type="transmembrane region" description="Helical" evidence="1">
    <location>
        <begin position="100"/>
        <end position="116"/>
    </location>
</feature>
<evidence type="ECO:0008006" key="4">
    <source>
        <dbReference type="Google" id="ProtNLM"/>
    </source>
</evidence>
<dbReference type="RefSeq" id="WP_229737299.1">
    <property type="nucleotide sequence ID" value="NZ_BMDG01000001.1"/>
</dbReference>
<gene>
    <name evidence="2" type="ORF">GCM10007368_02280</name>
</gene>
<dbReference type="EMBL" id="BMDG01000001">
    <property type="protein sequence ID" value="GGI04662.1"/>
    <property type="molecule type" value="Genomic_DNA"/>
</dbReference>
<dbReference type="Proteomes" id="UP000632535">
    <property type="component" value="Unassembled WGS sequence"/>
</dbReference>
<comment type="caution">
    <text evidence="2">The sequence shown here is derived from an EMBL/GenBank/DDBJ whole genome shotgun (WGS) entry which is preliminary data.</text>
</comment>
<organism evidence="2 3">
    <name type="scientific">Isoptericola cucumis</name>
    <dbReference type="NCBI Taxonomy" id="1776856"/>
    <lineage>
        <taxon>Bacteria</taxon>
        <taxon>Bacillati</taxon>
        <taxon>Actinomycetota</taxon>
        <taxon>Actinomycetes</taxon>
        <taxon>Micrococcales</taxon>
        <taxon>Promicromonosporaceae</taxon>
        <taxon>Isoptericola</taxon>
    </lineage>
</organism>
<evidence type="ECO:0000313" key="2">
    <source>
        <dbReference type="EMBL" id="GGI04662.1"/>
    </source>
</evidence>
<sequence>MAVAQVVALLRAGAPPAAAWSRALGVRVDLAGLPDADELAPVVGGAQHARSVVAAARLAGDVGAPLGGVLDAVSGALVAEAEARAEREASLAGPRATTQVLLWLPVLGALLGWALGADPLATATDGGAGTAAVSLGVLLLVAGRLWTGRLVAAARTAGEGTA</sequence>